<proteinExistence type="predicted"/>
<accession>A0A2S4W2C0</accession>
<dbReference type="VEuPathDB" id="FungiDB:PSHT_00646"/>
<dbReference type="VEuPathDB" id="FungiDB:PSTT_01766"/>
<dbReference type="EMBL" id="PKSL01000010">
    <property type="protein sequence ID" value="POW15933.1"/>
    <property type="molecule type" value="Genomic_DNA"/>
</dbReference>
<keyword evidence="1" id="KW-0732">Signal</keyword>
<gene>
    <name evidence="2" type="ORF">PSTT_01766</name>
</gene>
<comment type="caution">
    <text evidence="2">The sequence shown here is derived from an EMBL/GenBank/DDBJ whole genome shotgun (WGS) entry which is preliminary data.</text>
</comment>
<dbReference type="AlphaFoldDB" id="A0A2S4W2C0"/>
<protein>
    <submittedName>
        <fullName evidence="2">Uncharacterized protein</fullName>
    </submittedName>
</protein>
<dbReference type="Proteomes" id="UP000239156">
    <property type="component" value="Unassembled WGS sequence"/>
</dbReference>
<keyword evidence="3" id="KW-1185">Reference proteome</keyword>
<organism evidence="2 3">
    <name type="scientific">Puccinia striiformis</name>
    <dbReference type="NCBI Taxonomy" id="27350"/>
    <lineage>
        <taxon>Eukaryota</taxon>
        <taxon>Fungi</taxon>
        <taxon>Dikarya</taxon>
        <taxon>Basidiomycota</taxon>
        <taxon>Pucciniomycotina</taxon>
        <taxon>Pucciniomycetes</taxon>
        <taxon>Pucciniales</taxon>
        <taxon>Pucciniaceae</taxon>
        <taxon>Puccinia</taxon>
    </lineage>
</organism>
<evidence type="ECO:0000313" key="3">
    <source>
        <dbReference type="Proteomes" id="UP000239156"/>
    </source>
</evidence>
<feature type="chain" id="PRO_5015627901" evidence="1">
    <location>
        <begin position="21"/>
        <end position="266"/>
    </location>
</feature>
<evidence type="ECO:0000256" key="1">
    <source>
        <dbReference type="SAM" id="SignalP"/>
    </source>
</evidence>
<name>A0A2S4W2C0_9BASI</name>
<evidence type="ECO:0000313" key="2">
    <source>
        <dbReference type="EMBL" id="POW15933.1"/>
    </source>
</evidence>
<feature type="signal peptide" evidence="1">
    <location>
        <begin position="1"/>
        <end position="20"/>
    </location>
</feature>
<sequence>MRSSICFVLCTLLLIQSVCSIFVCNDGSKPQEKQGICLRRIDTKLDPKNKDLPSLDKKEFLVIDATSVSPDHWTCSKLQIANAPVTRRYCCNMKPDAKPRAFTQKDIDTLCYTRDAKRDGKKNKTNLEHAALTLHLVHNSCSVLSSIAFTFLRFHQKRFYGPTSAGKICGEALLSFKNLEQDSIPACKAIFDSLSVNKPFFFQRRTNLRTRCGTRVPPLISEHFPCPFDDRPSEIASFNNHTVSGRLSISYLEHREVPSLHRLERV</sequence>
<reference evidence="2" key="1">
    <citation type="submission" date="2017-12" db="EMBL/GenBank/DDBJ databases">
        <title>Gene loss provides genomic basis for host adaptation in cereal stripe rust fungi.</title>
        <authorList>
            <person name="Xia C."/>
        </authorList>
    </citation>
    <scope>NUCLEOTIDE SEQUENCE [LARGE SCALE GENOMIC DNA]</scope>
    <source>
        <strain evidence="2">93-210</strain>
    </source>
</reference>